<dbReference type="AlphaFoldDB" id="A0A1G1WA26"/>
<sequence>MQLIIWLLVIEVILGIVAALNKGDFNLNHLGNYVRELVVGYVFGFAVVEMVGQVAQDFVGVWLVPVTFVILVLTLIGGILGNLDKLGVKMPSWVKKE</sequence>
<evidence type="ECO:0000256" key="4">
    <source>
        <dbReference type="ARBA" id="ARBA00023136"/>
    </source>
</evidence>
<feature type="transmembrane region" description="Helical" evidence="5">
    <location>
        <begin position="59"/>
        <end position="80"/>
    </location>
</feature>
<gene>
    <name evidence="6" type="ORF">A2Y57_01310</name>
</gene>
<protein>
    <submittedName>
        <fullName evidence="6">Uncharacterized protein</fullName>
    </submittedName>
</protein>
<reference evidence="6 7" key="1">
    <citation type="journal article" date="2016" name="Nat. Commun.">
        <title>Thousands of microbial genomes shed light on interconnected biogeochemical processes in an aquifer system.</title>
        <authorList>
            <person name="Anantharaman K."/>
            <person name="Brown C.T."/>
            <person name="Hug L.A."/>
            <person name="Sharon I."/>
            <person name="Castelle C.J."/>
            <person name="Probst A.J."/>
            <person name="Thomas B.C."/>
            <person name="Singh A."/>
            <person name="Wilkins M.J."/>
            <person name="Karaoz U."/>
            <person name="Brodie E.L."/>
            <person name="Williams K.H."/>
            <person name="Hubbard S.S."/>
            <person name="Banfield J.F."/>
        </authorList>
    </citation>
    <scope>NUCLEOTIDE SEQUENCE [LARGE SCALE GENOMIC DNA]</scope>
</reference>
<proteinExistence type="predicted"/>
<organism evidence="6 7">
    <name type="scientific">Candidatus Woykebacteria bacterium RBG_13_40_7b</name>
    <dbReference type="NCBI Taxonomy" id="1802594"/>
    <lineage>
        <taxon>Bacteria</taxon>
        <taxon>Candidatus Woykeibacteriota</taxon>
    </lineage>
</organism>
<evidence type="ECO:0000256" key="5">
    <source>
        <dbReference type="SAM" id="Phobius"/>
    </source>
</evidence>
<comment type="caution">
    <text evidence="6">The sequence shown here is derived from an EMBL/GenBank/DDBJ whole genome shotgun (WGS) entry which is preliminary data.</text>
</comment>
<dbReference type="EMBL" id="MHCQ01000023">
    <property type="protein sequence ID" value="OGY24523.1"/>
    <property type="molecule type" value="Genomic_DNA"/>
</dbReference>
<keyword evidence="2 5" id="KW-0812">Transmembrane</keyword>
<comment type="subcellular location">
    <subcellularLocation>
        <location evidence="1">Membrane</location>
        <topology evidence="1">Multi-pass membrane protein</topology>
    </subcellularLocation>
</comment>
<accession>A0A1G1WA26</accession>
<evidence type="ECO:0000256" key="3">
    <source>
        <dbReference type="ARBA" id="ARBA00022989"/>
    </source>
</evidence>
<name>A0A1G1WA26_9BACT</name>
<dbReference type="Proteomes" id="UP000177103">
    <property type="component" value="Unassembled WGS sequence"/>
</dbReference>
<evidence type="ECO:0000256" key="1">
    <source>
        <dbReference type="ARBA" id="ARBA00004141"/>
    </source>
</evidence>
<evidence type="ECO:0000256" key="2">
    <source>
        <dbReference type="ARBA" id="ARBA00022692"/>
    </source>
</evidence>
<keyword evidence="3 5" id="KW-1133">Transmembrane helix</keyword>
<keyword evidence="4 5" id="KW-0472">Membrane</keyword>
<dbReference type="InterPro" id="IPR006480">
    <property type="entry name" value="Phage_holin_4_1"/>
</dbReference>
<evidence type="ECO:0000313" key="6">
    <source>
        <dbReference type="EMBL" id="OGY24523.1"/>
    </source>
</evidence>
<dbReference type="Pfam" id="PF05105">
    <property type="entry name" value="Phage_holin_4_1"/>
    <property type="match status" value="1"/>
</dbReference>
<evidence type="ECO:0000313" key="7">
    <source>
        <dbReference type="Proteomes" id="UP000177103"/>
    </source>
</evidence>
<dbReference type="GO" id="GO:0016020">
    <property type="term" value="C:membrane"/>
    <property type="evidence" value="ECO:0007669"/>
    <property type="project" value="UniProtKB-SubCell"/>
</dbReference>